<dbReference type="Proteomes" id="UP000581206">
    <property type="component" value="Unassembled WGS sequence"/>
</dbReference>
<organism evidence="3 4">
    <name type="scientific">Cellulomonas denverensis</name>
    <dbReference type="NCBI Taxonomy" id="264297"/>
    <lineage>
        <taxon>Bacteria</taxon>
        <taxon>Bacillati</taxon>
        <taxon>Actinomycetota</taxon>
        <taxon>Actinomycetes</taxon>
        <taxon>Micrococcales</taxon>
        <taxon>Cellulomonadaceae</taxon>
        <taxon>Cellulomonas</taxon>
    </lineage>
</organism>
<dbReference type="InterPro" id="IPR011008">
    <property type="entry name" value="Dimeric_a/b-barrel"/>
</dbReference>
<evidence type="ECO:0000256" key="1">
    <source>
        <dbReference type="ARBA" id="ARBA00007689"/>
    </source>
</evidence>
<proteinExistence type="inferred from homology"/>
<evidence type="ECO:0000313" key="4">
    <source>
        <dbReference type="Proteomes" id="UP000581206"/>
    </source>
</evidence>
<feature type="domain" description="YCII-related" evidence="2">
    <location>
        <begin position="8"/>
        <end position="86"/>
    </location>
</feature>
<dbReference type="Pfam" id="PF03795">
    <property type="entry name" value="YCII"/>
    <property type="match status" value="1"/>
</dbReference>
<accession>A0A7X6QYG1</accession>
<gene>
    <name evidence="3" type="ORF">HGA03_05425</name>
</gene>
<comment type="caution">
    <text evidence="3">The sequence shown here is derived from an EMBL/GenBank/DDBJ whole genome shotgun (WGS) entry which is preliminary data.</text>
</comment>
<evidence type="ECO:0000313" key="3">
    <source>
        <dbReference type="EMBL" id="NKY22104.1"/>
    </source>
</evidence>
<evidence type="ECO:0000259" key="2">
    <source>
        <dbReference type="Pfam" id="PF03795"/>
    </source>
</evidence>
<name>A0A7X6QYG1_9CELL</name>
<keyword evidence="4" id="KW-1185">Reference proteome</keyword>
<reference evidence="3 4" key="1">
    <citation type="submission" date="2020-04" db="EMBL/GenBank/DDBJ databases">
        <title>MicrobeNet Type strains.</title>
        <authorList>
            <person name="Nicholson A.C."/>
        </authorList>
    </citation>
    <scope>NUCLEOTIDE SEQUENCE [LARGE SCALE GENOMIC DNA]</scope>
    <source>
        <strain evidence="3 4">ATCC BAA-788</strain>
    </source>
</reference>
<sequence>MTLYAVQYHYDQRADLQAEVRPSHREYLSGVADAGQLLGSGPYLAGDPGALLVFRVADRAELDRLLAADPFAAAGVIARTEVREWNLIMGPWAQG</sequence>
<comment type="similarity">
    <text evidence="1">Belongs to the YciI family.</text>
</comment>
<dbReference type="Gene3D" id="3.30.70.1060">
    <property type="entry name" value="Dimeric alpha+beta barrel"/>
    <property type="match status" value="1"/>
</dbReference>
<dbReference type="SUPFAM" id="SSF54909">
    <property type="entry name" value="Dimeric alpha+beta barrel"/>
    <property type="match status" value="1"/>
</dbReference>
<dbReference type="EMBL" id="JAAXOX010000002">
    <property type="protein sequence ID" value="NKY22104.1"/>
    <property type="molecule type" value="Genomic_DNA"/>
</dbReference>
<dbReference type="RefSeq" id="WP_168629213.1">
    <property type="nucleotide sequence ID" value="NZ_BONL01000015.1"/>
</dbReference>
<dbReference type="AlphaFoldDB" id="A0A7X6QYG1"/>
<protein>
    <recommendedName>
        <fullName evidence="2">YCII-related domain-containing protein</fullName>
    </recommendedName>
</protein>
<dbReference type="InterPro" id="IPR005545">
    <property type="entry name" value="YCII"/>
</dbReference>